<reference evidence="3" key="1">
    <citation type="journal article" date="2019" name="Int. J. Syst. Evol. Microbiol.">
        <title>The Global Catalogue of Microorganisms (GCM) 10K type strain sequencing project: providing services to taxonomists for standard genome sequencing and annotation.</title>
        <authorList>
            <consortium name="The Broad Institute Genomics Platform"/>
            <consortium name="The Broad Institute Genome Sequencing Center for Infectious Disease"/>
            <person name="Wu L."/>
            <person name="Ma J."/>
        </authorList>
    </citation>
    <scope>NUCLEOTIDE SEQUENCE [LARGE SCALE GENOMIC DNA]</scope>
    <source>
        <strain evidence="3">CGMCC 4.1434</strain>
    </source>
</reference>
<feature type="transmembrane region" description="Helical" evidence="1">
    <location>
        <begin position="31"/>
        <end position="57"/>
    </location>
</feature>
<keyword evidence="1" id="KW-0812">Transmembrane</keyword>
<sequence>MENGAISILMYVDLLLVLFFYLYLRKRKERISYTLGMTSSMAVGGLIALLTGILLILQFPFHFTYITMFSAISGGIVGAFYGRLVDEGLFVLGLTNGIMIGLMAPMIGTVIEMPVPFLVVLQAFLIGCVLIIFLSLKRA</sequence>
<feature type="transmembrane region" description="Helical" evidence="1">
    <location>
        <begin position="6"/>
        <end position="24"/>
    </location>
</feature>
<feature type="transmembrane region" description="Helical" evidence="1">
    <location>
        <begin position="89"/>
        <end position="111"/>
    </location>
</feature>
<evidence type="ECO:0000313" key="2">
    <source>
        <dbReference type="EMBL" id="MFC5591805.1"/>
    </source>
</evidence>
<dbReference type="Proteomes" id="UP001596109">
    <property type="component" value="Unassembled WGS sequence"/>
</dbReference>
<evidence type="ECO:0000313" key="3">
    <source>
        <dbReference type="Proteomes" id="UP001596109"/>
    </source>
</evidence>
<protein>
    <submittedName>
        <fullName evidence="2">Uncharacterized protein</fullName>
    </submittedName>
</protein>
<name>A0ABW0TQP7_9BACL</name>
<dbReference type="RefSeq" id="WP_381440103.1">
    <property type="nucleotide sequence ID" value="NZ_JBHSNO010000018.1"/>
</dbReference>
<keyword evidence="1" id="KW-0472">Membrane</keyword>
<organism evidence="2 3">
    <name type="scientific">Sporosarcina soli</name>
    <dbReference type="NCBI Taxonomy" id="334736"/>
    <lineage>
        <taxon>Bacteria</taxon>
        <taxon>Bacillati</taxon>
        <taxon>Bacillota</taxon>
        <taxon>Bacilli</taxon>
        <taxon>Bacillales</taxon>
        <taxon>Caryophanaceae</taxon>
        <taxon>Sporosarcina</taxon>
    </lineage>
</organism>
<evidence type="ECO:0000256" key="1">
    <source>
        <dbReference type="SAM" id="Phobius"/>
    </source>
</evidence>
<gene>
    <name evidence="2" type="ORF">ACFPRA_23280</name>
</gene>
<keyword evidence="3" id="KW-1185">Reference proteome</keyword>
<proteinExistence type="predicted"/>
<keyword evidence="1" id="KW-1133">Transmembrane helix</keyword>
<feature type="transmembrane region" description="Helical" evidence="1">
    <location>
        <begin position="117"/>
        <end position="136"/>
    </location>
</feature>
<accession>A0ABW0TQP7</accession>
<feature type="transmembrane region" description="Helical" evidence="1">
    <location>
        <begin position="63"/>
        <end position="82"/>
    </location>
</feature>
<comment type="caution">
    <text evidence="2">The sequence shown here is derived from an EMBL/GenBank/DDBJ whole genome shotgun (WGS) entry which is preliminary data.</text>
</comment>
<dbReference type="EMBL" id="JBHSNO010000018">
    <property type="protein sequence ID" value="MFC5591805.1"/>
    <property type="molecule type" value="Genomic_DNA"/>
</dbReference>